<dbReference type="SUPFAM" id="SSF48452">
    <property type="entry name" value="TPR-like"/>
    <property type="match status" value="2"/>
</dbReference>
<evidence type="ECO:0000313" key="2">
    <source>
        <dbReference type="EMBL" id="MCT2586928.1"/>
    </source>
</evidence>
<dbReference type="PANTHER" id="PTHR47691:SF3">
    <property type="entry name" value="HTH-TYPE TRANSCRIPTIONAL REGULATOR RV0890C-RELATED"/>
    <property type="match status" value="1"/>
</dbReference>
<dbReference type="Pfam" id="PF13424">
    <property type="entry name" value="TPR_12"/>
    <property type="match status" value="1"/>
</dbReference>
<dbReference type="PANTHER" id="PTHR47691">
    <property type="entry name" value="REGULATOR-RELATED"/>
    <property type="match status" value="1"/>
</dbReference>
<comment type="caution">
    <text evidence="2">The sequence shown here is derived from an EMBL/GenBank/DDBJ whole genome shotgun (WGS) entry which is preliminary data.</text>
</comment>
<dbReference type="EMBL" id="JAFFZE010000022">
    <property type="protein sequence ID" value="MCT2586928.1"/>
    <property type="molecule type" value="Genomic_DNA"/>
</dbReference>
<name>A0ABT2JGC6_9PSEU</name>
<organism evidence="2 3">
    <name type="scientific">Actinophytocola gossypii</name>
    <dbReference type="NCBI Taxonomy" id="2812003"/>
    <lineage>
        <taxon>Bacteria</taxon>
        <taxon>Bacillati</taxon>
        <taxon>Actinomycetota</taxon>
        <taxon>Actinomycetes</taxon>
        <taxon>Pseudonocardiales</taxon>
        <taxon>Pseudonocardiaceae</taxon>
    </lineage>
</organism>
<dbReference type="RefSeq" id="WP_260194801.1">
    <property type="nucleotide sequence ID" value="NZ_JAFFZE010000022.1"/>
</dbReference>
<evidence type="ECO:0000313" key="3">
    <source>
        <dbReference type="Proteomes" id="UP001156441"/>
    </source>
</evidence>
<accession>A0ABT2JGC6</accession>
<dbReference type="SUPFAM" id="SSF52540">
    <property type="entry name" value="P-loop containing nucleoside triphosphate hydrolases"/>
    <property type="match status" value="1"/>
</dbReference>
<evidence type="ECO:0000256" key="1">
    <source>
        <dbReference type="SAM" id="MobiDB-lite"/>
    </source>
</evidence>
<dbReference type="InterPro" id="IPR027417">
    <property type="entry name" value="P-loop_NTPase"/>
</dbReference>
<dbReference type="PRINTS" id="PR00364">
    <property type="entry name" value="DISEASERSIST"/>
</dbReference>
<dbReference type="Gene3D" id="3.40.50.300">
    <property type="entry name" value="P-loop containing nucleotide triphosphate hydrolases"/>
    <property type="match status" value="1"/>
</dbReference>
<reference evidence="2 3" key="1">
    <citation type="submission" date="2021-02" db="EMBL/GenBank/DDBJ databases">
        <title>Actinophytocola xerophila sp. nov., isolated from soil of cotton cropping field.</title>
        <authorList>
            <person name="Huang R."/>
            <person name="Chen X."/>
            <person name="Ge X."/>
            <person name="Liu W."/>
        </authorList>
    </citation>
    <scope>NUCLEOTIDE SEQUENCE [LARGE SCALE GENOMIC DNA]</scope>
    <source>
        <strain evidence="2 3">S1-96</strain>
    </source>
</reference>
<dbReference type="Gene3D" id="1.25.40.10">
    <property type="entry name" value="Tetratricopeptide repeat domain"/>
    <property type="match status" value="1"/>
</dbReference>
<proteinExistence type="predicted"/>
<protein>
    <submittedName>
        <fullName evidence="2">Tetratricopeptide repeat protein</fullName>
    </submittedName>
</protein>
<feature type="region of interest" description="Disordered" evidence="1">
    <location>
        <begin position="656"/>
        <end position="680"/>
    </location>
</feature>
<feature type="region of interest" description="Disordered" evidence="1">
    <location>
        <begin position="1"/>
        <end position="26"/>
    </location>
</feature>
<gene>
    <name evidence="2" type="ORF">JT362_27780</name>
</gene>
<keyword evidence="3" id="KW-1185">Reference proteome</keyword>
<sequence>MRGTVGLGERVDETGPRPGGERLLVPRQLPAPPVHFVNRLPELSRLDSVVNAGRGRTPGIAVLRGPGGIGKSALALNWLERVRRRFSDGELYAGLASSAGRPVAVEDVLGGFLRALGVAPDRVPSSLDERAALYRSVTDGRAVAVLLEDAVSAAQVKVLLPASADSLVVVTTRRPLAGLLTEGAVVVPVDPLDEAGAIELLERQVGPERVATEHRPTRTLVSLCAGFPLALSVVAAQLVLRPHRSTARLVDELRSERRRLDLSVEEDLSVRATFELSVRALPADAMAAYLAIGVQPGSLVCTELTAAACRMGQHRARQALDELVDASLLDEVDDGHYRCHDLVRAHARVEADERLDLDERLAVARRSLEWYLHAAHAAGRTVMPARPPMTLPDTTSRYELPDGLDQYAGALDWLERHRHDLAAAVRLSAETDQHALTHALGQAMQPLFYLHRHYRVAAEVHELAMDAAAAMGDTRAEAGMRRRLARVLVHLDELPRARTQIDTLLLRARETGDRRETAHAMKSLARLHSRRGEHHLAATALEEVAEILRGLGLRRSLALALIELGATLVEQDLPGEAVSHLDQARALLLALDPPDEYNAVQAVVGLADAQLRRGDHGAALALLTDALPVLSSLGSAYHLGRAHALLAELHTARGEHERAREHRLQADDLHGRVAGPERED</sequence>
<dbReference type="Proteomes" id="UP001156441">
    <property type="component" value="Unassembled WGS sequence"/>
</dbReference>
<dbReference type="InterPro" id="IPR011990">
    <property type="entry name" value="TPR-like_helical_dom_sf"/>
</dbReference>